<organism evidence="1 2">
    <name type="scientific">Acer saccharum</name>
    <name type="common">Sugar maple</name>
    <dbReference type="NCBI Taxonomy" id="4024"/>
    <lineage>
        <taxon>Eukaryota</taxon>
        <taxon>Viridiplantae</taxon>
        <taxon>Streptophyta</taxon>
        <taxon>Embryophyta</taxon>
        <taxon>Tracheophyta</taxon>
        <taxon>Spermatophyta</taxon>
        <taxon>Magnoliopsida</taxon>
        <taxon>eudicotyledons</taxon>
        <taxon>Gunneridae</taxon>
        <taxon>Pentapetalae</taxon>
        <taxon>rosids</taxon>
        <taxon>malvids</taxon>
        <taxon>Sapindales</taxon>
        <taxon>Sapindaceae</taxon>
        <taxon>Hippocastanoideae</taxon>
        <taxon>Acereae</taxon>
        <taxon>Acer</taxon>
    </lineage>
</organism>
<keyword evidence="2" id="KW-1185">Reference proteome</keyword>
<evidence type="ECO:0000313" key="1">
    <source>
        <dbReference type="EMBL" id="KAK0591931.1"/>
    </source>
</evidence>
<comment type="caution">
    <text evidence="1">The sequence shown here is derived from an EMBL/GenBank/DDBJ whole genome shotgun (WGS) entry which is preliminary data.</text>
</comment>
<sequence length="75" mass="9160">MHACTWTGRHYNPNTTITAPRWVHYYVAKYPARWRLFLPSTVCMSYYKFSGTGWFEESKRPCRSHQRCHFLDWQL</sequence>
<name>A0AA39S6P0_ACESA</name>
<accession>A0AA39S6P0</accession>
<dbReference type="AlphaFoldDB" id="A0AA39S6P0"/>
<proteinExistence type="predicted"/>
<dbReference type="EMBL" id="JAUESC010000380">
    <property type="protein sequence ID" value="KAK0591931.1"/>
    <property type="molecule type" value="Genomic_DNA"/>
</dbReference>
<gene>
    <name evidence="1" type="ORF">LWI29_010473</name>
</gene>
<evidence type="ECO:0000313" key="2">
    <source>
        <dbReference type="Proteomes" id="UP001168877"/>
    </source>
</evidence>
<protein>
    <submittedName>
        <fullName evidence="1">Uncharacterized protein</fullName>
    </submittedName>
</protein>
<dbReference type="Proteomes" id="UP001168877">
    <property type="component" value="Unassembled WGS sequence"/>
</dbReference>
<reference evidence="1" key="1">
    <citation type="journal article" date="2022" name="Plant J.">
        <title>Strategies of tolerance reflected in two North American maple genomes.</title>
        <authorList>
            <person name="McEvoy S.L."/>
            <person name="Sezen U.U."/>
            <person name="Trouern-Trend A."/>
            <person name="McMahon S.M."/>
            <person name="Schaberg P.G."/>
            <person name="Yang J."/>
            <person name="Wegrzyn J.L."/>
            <person name="Swenson N.G."/>
        </authorList>
    </citation>
    <scope>NUCLEOTIDE SEQUENCE</scope>
    <source>
        <strain evidence="1">NS2018</strain>
    </source>
</reference>
<reference evidence="1" key="2">
    <citation type="submission" date="2023-06" db="EMBL/GenBank/DDBJ databases">
        <authorList>
            <person name="Swenson N.G."/>
            <person name="Wegrzyn J.L."/>
            <person name="Mcevoy S.L."/>
        </authorList>
    </citation>
    <scope>NUCLEOTIDE SEQUENCE</scope>
    <source>
        <strain evidence="1">NS2018</strain>
        <tissue evidence="1">Leaf</tissue>
    </source>
</reference>